<dbReference type="AlphaFoldDB" id="A0A7U6LAL2"/>
<sequence>MVFKLIKLVILLIFFSVNIGYSSTEEIKDIDENDPNVLKFLNKRNIDFKKPPYDENPWYNTGILEFSLHSPERTKYRFLMYFKTFEKVDYEVIDNRGQNFSIFKDITLDSLLDANFLDTFYSNSPLKLKNKKRFLFGKVSSVGYVKESLINVLKLELYFINPNNTLETKVFFKTGWLTGLLDKHGHEKEKLEDGFDISSNNPKDVVTIITGNEVVHKVSEDLEGTDKELYDFVMKLFKDEIPKEYFEYRDKGYIKYH</sequence>
<dbReference type="GeneID" id="84804454"/>
<accession>A0A7U6LAL2</accession>
<organism evidence="1 2">
    <name type="scientific">Leptotrichia wadei</name>
    <dbReference type="NCBI Taxonomy" id="157687"/>
    <lineage>
        <taxon>Bacteria</taxon>
        <taxon>Fusobacteriati</taxon>
        <taxon>Fusobacteriota</taxon>
        <taxon>Fusobacteriia</taxon>
        <taxon>Fusobacteriales</taxon>
        <taxon>Leptotrichiaceae</taxon>
        <taxon>Leptotrichia</taxon>
    </lineage>
</organism>
<proteinExistence type="predicted"/>
<gene>
    <name evidence="1" type="ORF">JCM16777_1123</name>
</gene>
<name>A0A7U6LAL2_9FUSO</name>
<protein>
    <submittedName>
        <fullName evidence="1">Uncharacterized protein</fullName>
    </submittedName>
</protein>
<reference evidence="1 2" key="1">
    <citation type="submission" date="2019-07" db="EMBL/GenBank/DDBJ databases">
        <title>Complete Genome Sequence of Leptotrichia wadei Strain JCM16777.</title>
        <authorList>
            <person name="Watanabe S."/>
            <person name="Cui L."/>
        </authorList>
    </citation>
    <scope>NUCLEOTIDE SEQUENCE [LARGE SCALE GENOMIC DNA]</scope>
    <source>
        <strain evidence="1 2">JCM16777</strain>
    </source>
</reference>
<evidence type="ECO:0000313" key="1">
    <source>
        <dbReference type="EMBL" id="BBM42873.1"/>
    </source>
</evidence>
<dbReference type="KEGG" id="lwd:JCM16777_1123"/>
<dbReference type="EMBL" id="AP019829">
    <property type="protein sequence ID" value="BBM42873.1"/>
    <property type="molecule type" value="Genomic_DNA"/>
</dbReference>
<evidence type="ECO:0000313" key="2">
    <source>
        <dbReference type="Proteomes" id="UP000321943"/>
    </source>
</evidence>
<dbReference type="RefSeq" id="WP_018498054.1">
    <property type="nucleotide sequence ID" value="NZ_AP019829.2"/>
</dbReference>
<dbReference type="Proteomes" id="UP000321943">
    <property type="component" value="Chromosome"/>
</dbReference>